<name>A0A4Z2IB48_9TELE</name>
<dbReference type="Proteomes" id="UP000314294">
    <property type="component" value="Unassembled WGS sequence"/>
</dbReference>
<evidence type="ECO:0000313" key="3">
    <source>
        <dbReference type="Proteomes" id="UP000314294"/>
    </source>
</evidence>
<comment type="caution">
    <text evidence="2">The sequence shown here is derived from an EMBL/GenBank/DDBJ whole genome shotgun (WGS) entry which is preliminary data.</text>
</comment>
<proteinExistence type="predicted"/>
<gene>
    <name evidence="2" type="ORF">EYF80_014693</name>
</gene>
<protein>
    <submittedName>
        <fullName evidence="2">Uncharacterized protein</fullName>
    </submittedName>
</protein>
<reference evidence="2 3" key="1">
    <citation type="submission" date="2019-03" db="EMBL/GenBank/DDBJ databases">
        <title>First draft genome of Liparis tanakae, snailfish: a comprehensive survey of snailfish specific genes.</title>
        <authorList>
            <person name="Kim W."/>
            <person name="Song I."/>
            <person name="Jeong J.-H."/>
            <person name="Kim D."/>
            <person name="Kim S."/>
            <person name="Ryu S."/>
            <person name="Song J.Y."/>
            <person name="Lee S.K."/>
        </authorList>
    </citation>
    <scope>NUCLEOTIDE SEQUENCE [LARGE SCALE GENOMIC DNA]</scope>
    <source>
        <tissue evidence="2">Muscle</tissue>
    </source>
</reference>
<dbReference type="AlphaFoldDB" id="A0A4Z2IB48"/>
<evidence type="ECO:0000256" key="1">
    <source>
        <dbReference type="SAM" id="MobiDB-lite"/>
    </source>
</evidence>
<feature type="compositionally biased region" description="Basic and acidic residues" evidence="1">
    <location>
        <begin position="96"/>
        <end position="108"/>
    </location>
</feature>
<organism evidence="2 3">
    <name type="scientific">Liparis tanakae</name>
    <name type="common">Tanaka's snailfish</name>
    <dbReference type="NCBI Taxonomy" id="230148"/>
    <lineage>
        <taxon>Eukaryota</taxon>
        <taxon>Metazoa</taxon>
        <taxon>Chordata</taxon>
        <taxon>Craniata</taxon>
        <taxon>Vertebrata</taxon>
        <taxon>Euteleostomi</taxon>
        <taxon>Actinopterygii</taxon>
        <taxon>Neopterygii</taxon>
        <taxon>Teleostei</taxon>
        <taxon>Neoteleostei</taxon>
        <taxon>Acanthomorphata</taxon>
        <taxon>Eupercaria</taxon>
        <taxon>Perciformes</taxon>
        <taxon>Cottioidei</taxon>
        <taxon>Cottales</taxon>
        <taxon>Liparidae</taxon>
        <taxon>Liparis</taxon>
    </lineage>
</organism>
<dbReference type="EMBL" id="SRLO01000107">
    <property type="protein sequence ID" value="TNN75120.1"/>
    <property type="molecule type" value="Genomic_DNA"/>
</dbReference>
<keyword evidence="3" id="KW-1185">Reference proteome</keyword>
<evidence type="ECO:0000313" key="2">
    <source>
        <dbReference type="EMBL" id="TNN75120.1"/>
    </source>
</evidence>
<accession>A0A4Z2IB48</accession>
<sequence>MEVLLHRKLMLPVIRNALCDHWMELIRHFQHEPQAQHDAVVSGDSSDVKYAYNGLRTKRGAALWRQTAALEAGGVGRRWPALSMGGLTAGRRGVVRRGDTGGPDKAEGGHTGSWQGGEARRSETGLSGFEQGTLGAGF</sequence>
<feature type="region of interest" description="Disordered" evidence="1">
    <location>
        <begin position="90"/>
        <end position="138"/>
    </location>
</feature>